<accession>A0A9N9WSL6</accession>
<dbReference type="OrthoDB" id="549243at2759"/>
<evidence type="ECO:0000313" key="1">
    <source>
        <dbReference type="EMBL" id="CAG9803650.1"/>
    </source>
</evidence>
<sequence length="266" mass="31075">MTSILCLNQDCLNNIFKYFTIYELIDIEETCSAFKVTCEEIYSTKKFHSYRIELRYLRAEYLDAIFERIGDTLRSFEFSGGGIMDEGIKQTVIDAVSNNCMKLNKLSLNYLHFDNNQFRELQKCFTNLTYLDLSRCNISESRIDCLDGEKFKNIKTLKLAGNVQMSGAFFKSMKHVEKLDATYCYELRYFEFQQFLKNCINLIELDVSASCQVIPEDQDILEQILQYQPNIERLIMNGVGIERNKEILSKFKHLKHSSITGRKFGT</sequence>
<reference evidence="1" key="1">
    <citation type="submission" date="2022-01" db="EMBL/GenBank/DDBJ databases">
        <authorList>
            <person name="King R."/>
        </authorList>
    </citation>
    <scope>NUCLEOTIDE SEQUENCE</scope>
</reference>
<dbReference type="Proteomes" id="UP001153620">
    <property type="component" value="Chromosome 2"/>
</dbReference>
<dbReference type="InterPro" id="IPR032675">
    <property type="entry name" value="LRR_dom_sf"/>
</dbReference>
<gene>
    <name evidence="1" type="ORF">CHIRRI_LOCUS6548</name>
</gene>
<dbReference type="SUPFAM" id="SSF52047">
    <property type="entry name" value="RNI-like"/>
    <property type="match status" value="1"/>
</dbReference>
<name>A0A9N9WSL6_9DIPT</name>
<dbReference type="Pfam" id="PF00560">
    <property type="entry name" value="LRR_1"/>
    <property type="match status" value="1"/>
</dbReference>
<protein>
    <recommendedName>
        <fullName evidence="3">F-box domain-containing protein</fullName>
    </recommendedName>
</protein>
<dbReference type="EMBL" id="OU895878">
    <property type="protein sequence ID" value="CAG9803650.1"/>
    <property type="molecule type" value="Genomic_DNA"/>
</dbReference>
<proteinExistence type="predicted"/>
<dbReference type="Gene3D" id="3.80.10.10">
    <property type="entry name" value="Ribonuclease Inhibitor"/>
    <property type="match status" value="1"/>
</dbReference>
<evidence type="ECO:0008006" key="3">
    <source>
        <dbReference type="Google" id="ProtNLM"/>
    </source>
</evidence>
<dbReference type="AlphaFoldDB" id="A0A9N9WSL6"/>
<organism evidence="1 2">
    <name type="scientific">Chironomus riparius</name>
    <dbReference type="NCBI Taxonomy" id="315576"/>
    <lineage>
        <taxon>Eukaryota</taxon>
        <taxon>Metazoa</taxon>
        <taxon>Ecdysozoa</taxon>
        <taxon>Arthropoda</taxon>
        <taxon>Hexapoda</taxon>
        <taxon>Insecta</taxon>
        <taxon>Pterygota</taxon>
        <taxon>Neoptera</taxon>
        <taxon>Endopterygota</taxon>
        <taxon>Diptera</taxon>
        <taxon>Nematocera</taxon>
        <taxon>Chironomoidea</taxon>
        <taxon>Chironomidae</taxon>
        <taxon>Chironominae</taxon>
        <taxon>Chironomus</taxon>
    </lineage>
</organism>
<dbReference type="InterPro" id="IPR001611">
    <property type="entry name" value="Leu-rich_rpt"/>
</dbReference>
<evidence type="ECO:0000313" key="2">
    <source>
        <dbReference type="Proteomes" id="UP001153620"/>
    </source>
</evidence>
<reference evidence="1" key="2">
    <citation type="submission" date="2022-10" db="EMBL/GenBank/DDBJ databases">
        <authorList>
            <consortium name="ENA_rothamsted_submissions"/>
            <consortium name="culmorum"/>
            <person name="King R."/>
        </authorList>
    </citation>
    <scope>NUCLEOTIDE SEQUENCE</scope>
</reference>
<keyword evidence="2" id="KW-1185">Reference proteome</keyword>